<feature type="region of interest" description="Disordered" evidence="1">
    <location>
        <begin position="1"/>
        <end position="22"/>
    </location>
</feature>
<keyword evidence="4" id="KW-1185">Reference proteome</keyword>
<evidence type="ECO:0000313" key="4">
    <source>
        <dbReference type="Proteomes" id="UP000494183"/>
    </source>
</evidence>
<dbReference type="Proteomes" id="UP000494183">
    <property type="component" value="Unassembled WGS sequence"/>
</dbReference>
<reference evidence="3 4" key="1">
    <citation type="submission" date="2020-04" db="EMBL/GenBank/DDBJ databases">
        <authorList>
            <person name="De Canck E."/>
        </authorList>
    </citation>
    <scope>NUCLEOTIDE SEQUENCE [LARGE SCALE GENOMIC DNA]</scope>
    <source>
        <strain evidence="3 4">LMG 6000</strain>
    </source>
</reference>
<keyword evidence="2" id="KW-1133">Transmembrane helix</keyword>
<protein>
    <recommendedName>
        <fullName evidence="5">Bacterial shufflon protein N-terminal domain-containing protein</fullName>
    </recommendedName>
</protein>
<evidence type="ECO:0000256" key="1">
    <source>
        <dbReference type="SAM" id="MobiDB-lite"/>
    </source>
</evidence>
<sequence length="358" mass="37209">MSPHGHLVRAGSPAAMQRPRQRQRGFSLPGLVVTLALSTVAAIWASGQVVQRIEDSAARAAGVWLTQIRQAVADVLARHFAVLAKGEVPRNEQGVPLFADPLAPTMDELRGLGMLPADFPDRSALGFSAQIRIARAPSCPGERCRLDGLVYSAAPLLKSGTQAPDLIGISTAIDAARGYGGAIWPGKPGLVRGAAFSFPNPLMPGLPVHPPGTLALWAGVGAGGPDLDRYVRLRDTRDPQLQGNLSVASSAQIGSYLAVGARAGAGQACRLPSGTMANSEQGELLTCQSGTWEPASGGFGGAYSFNHPLGCYHYTGVSTANPRTGTCSCPAGYKAVIVSAGGKWTQTEGWTTGYVCVR</sequence>
<feature type="transmembrane region" description="Helical" evidence="2">
    <location>
        <begin position="26"/>
        <end position="45"/>
    </location>
</feature>
<evidence type="ECO:0000256" key="2">
    <source>
        <dbReference type="SAM" id="Phobius"/>
    </source>
</evidence>
<keyword evidence="2" id="KW-0472">Membrane</keyword>
<dbReference type="AlphaFoldDB" id="A0A6S7FJD7"/>
<accession>A0A6S7FJD7</accession>
<evidence type="ECO:0000313" key="3">
    <source>
        <dbReference type="EMBL" id="CAB3939677.1"/>
    </source>
</evidence>
<proteinExistence type="predicted"/>
<gene>
    <name evidence="3" type="ORF">LMG6000_06254</name>
</gene>
<name>A0A6S7FJD7_9BURK</name>
<keyword evidence="2" id="KW-0812">Transmembrane</keyword>
<evidence type="ECO:0008006" key="5">
    <source>
        <dbReference type="Google" id="ProtNLM"/>
    </source>
</evidence>
<organism evidence="3 4">
    <name type="scientific">Achromobacter insolitus</name>
    <dbReference type="NCBI Taxonomy" id="217204"/>
    <lineage>
        <taxon>Bacteria</taxon>
        <taxon>Pseudomonadati</taxon>
        <taxon>Pseudomonadota</taxon>
        <taxon>Betaproteobacteria</taxon>
        <taxon>Burkholderiales</taxon>
        <taxon>Alcaligenaceae</taxon>
        <taxon>Achromobacter</taxon>
    </lineage>
</organism>
<dbReference type="EMBL" id="CADILH010000015">
    <property type="protein sequence ID" value="CAB3939677.1"/>
    <property type="molecule type" value="Genomic_DNA"/>
</dbReference>